<dbReference type="EMBL" id="MU267614">
    <property type="protein sequence ID" value="KAH7914436.1"/>
    <property type="molecule type" value="Genomic_DNA"/>
</dbReference>
<sequence>MPGIRAGGKSTFFSITLVSILLSLTLLVESAEIHGWTALTRHRRAMPAGNPGLSQGLSGILNPASGSYIPSSIPSTSSLGGVTSSLTSLSIPQTATSSSAPAAASQPSKSPPQSSPVTSSASTRSAAQSTSSVIRVATTSSTSSSALGSSASTSSAVSSSAPAGAVAQASIPAQDSGGEASSGAPIASAGNSDNGIPSMTPITSTPSSSSTPTSTGFFSNKGAVAGTFTVVGLVGIAGIIGVGMLIVRRRSKGDYDGDTEYLENHREPEMRDIRSRTPDAGSIDMDHGFSDIQSPPVTHTMYPDYAAHPNPGNDTSLDVDPSYYNQDTAHYSPRAYGIDYPPGQFYAEPQQPAEAYIPYQPAQAYGAQGRQAAGYGGMPNPHDQSQYLSPTSPTAAASVPLALRPTIKRQVSNPFLQTSEQGDQHPAVDSFYGGLNQDHTETTAY</sequence>
<comment type="caution">
    <text evidence="1">The sequence shown here is derived from an EMBL/GenBank/DDBJ whole genome shotgun (WGS) entry which is preliminary data.</text>
</comment>
<gene>
    <name evidence="1" type="ORF">BJ138DRAFT_1123580</name>
</gene>
<organism evidence="1 2">
    <name type="scientific">Hygrophoropsis aurantiaca</name>
    <dbReference type="NCBI Taxonomy" id="72124"/>
    <lineage>
        <taxon>Eukaryota</taxon>
        <taxon>Fungi</taxon>
        <taxon>Dikarya</taxon>
        <taxon>Basidiomycota</taxon>
        <taxon>Agaricomycotina</taxon>
        <taxon>Agaricomycetes</taxon>
        <taxon>Agaricomycetidae</taxon>
        <taxon>Boletales</taxon>
        <taxon>Coniophorineae</taxon>
        <taxon>Hygrophoropsidaceae</taxon>
        <taxon>Hygrophoropsis</taxon>
    </lineage>
</organism>
<evidence type="ECO:0000313" key="1">
    <source>
        <dbReference type="EMBL" id="KAH7914436.1"/>
    </source>
</evidence>
<accession>A0ACB8ALM0</accession>
<evidence type="ECO:0000313" key="2">
    <source>
        <dbReference type="Proteomes" id="UP000790377"/>
    </source>
</evidence>
<name>A0ACB8ALM0_9AGAM</name>
<reference evidence="1" key="1">
    <citation type="journal article" date="2021" name="New Phytol.">
        <title>Evolutionary innovations through gain and loss of genes in the ectomycorrhizal Boletales.</title>
        <authorList>
            <person name="Wu G."/>
            <person name="Miyauchi S."/>
            <person name="Morin E."/>
            <person name="Kuo A."/>
            <person name="Drula E."/>
            <person name="Varga T."/>
            <person name="Kohler A."/>
            <person name="Feng B."/>
            <person name="Cao Y."/>
            <person name="Lipzen A."/>
            <person name="Daum C."/>
            <person name="Hundley H."/>
            <person name="Pangilinan J."/>
            <person name="Johnson J."/>
            <person name="Barry K."/>
            <person name="LaButti K."/>
            <person name="Ng V."/>
            <person name="Ahrendt S."/>
            <person name="Min B."/>
            <person name="Choi I.G."/>
            <person name="Park H."/>
            <person name="Plett J.M."/>
            <person name="Magnuson J."/>
            <person name="Spatafora J.W."/>
            <person name="Nagy L.G."/>
            <person name="Henrissat B."/>
            <person name="Grigoriev I.V."/>
            <person name="Yang Z.L."/>
            <person name="Xu J."/>
            <person name="Martin F.M."/>
        </authorList>
    </citation>
    <scope>NUCLEOTIDE SEQUENCE</scope>
    <source>
        <strain evidence="1">ATCC 28755</strain>
    </source>
</reference>
<keyword evidence="2" id="KW-1185">Reference proteome</keyword>
<protein>
    <submittedName>
        <fullName evidence="1">Uncharacterized protein</fullName>
    </submittedName>
</protein>
<proteinExistence type="predicted"/>
<dbReference type="Proteomes" id="UP000790377">
    <property type="component" value="Unassembled WGS sequence"/>
</dbReference>